<comment type="caution">
    <text evidence="3">The sequence shown here is derived from an EMBL/GenBank/DDBJ whole genome shotgun (WGS) entry which is preliminary data.</text>
</comment>
<protein>
    <recommendedName>
        <fullName evidence="2">DUF4781 domain-containing protein</fullName>
    </recommendedName>
</protein>
<proteinExistence type="predicted"/>
<dbReference type="EMBL" id="JAVRBK010000002">
    <property type="protein sequence ID" value="KAK5647773.1"/>
    <property type="molecule type" value="Genomic_DNA"/>
</dbReference>
<keyword evidence="1" id="KW-1133">Transmembrane helix</keyword>
<evidence type="ECO:0000313" key="4">
    <source>
        <dbReference type="Proteomes" id="UP001329430"/>
    </source>
</evidence>
<sequence length="663" mass="73903">MFNKLGDRDYDLFEAHQHDALKQKIGFSKFGPPSTEDGYDAKQVKAIEKTYQAIMIQSNNCSEWLDCVTIAFVFNCLKPLPSEVKKRKKQYSDYDEYTDIMPIPVYIIRKCTDSSDPCRIIIDHDNRVYQSWSDYIECNKLHKCVMVVPNNGRYRKINDEVSLSEHYSPSCAVGQDVLKGADITSAVIGLGTSGVYVAAAIPALTVAPIALTVAAVTGVGVGIYSIIRSSMTIHDRRVHSESMSFANVEARGAYLNIVAGSLGFVGAGATAAVSQLAGRGFVIGNSAQVALNTVNVVNVGTGAANVANSTYEIIDNWIDNKTVSPLSLLQWSCSLLFFHNAVINFKTANVIINEAQNSTLTSFKESLSSNRQRKTLNKLLKQTIYENKGNVQKGNAEVISSLSDVPTRKETVAFLTRNNKRFNKYGVKFAAKNGNIVLNGITFDMSNLESVNNLTSFISNLPPTPTPTVENTKSLTLEINSVLKSAITHENLSKVMSIANIFIKGGTIEDACVSVLRQFQPIIREKIIKVFVGFIKEVQVRKIGWFQMCADAWQETSKNPYVVTVQLIVDFVYVQIRQYESAFRKRFGDKTYDIAKKTTYWLSRIMNIFVNGPNVNRHLLRELVDWAINESIHVGERTLKLRKRVQNAKKKYTCTICSGQFLK</sequence>
<keyword evidence="1" id="KW-0812">Transmembrane</keyword>
<dbReference type="Pfam" id="PF16013">
    <property type="entry name" value="DUF4781"/>
    <property type="match status" value="1"/>
</dbReference>
<dbReference type="PANTHER" id="PTHR21115">
    <property type="entry name" value="GH06117P-RELATED"/>
    <property type="match status" value="1"/>
</dbReference>
<name>A0AAN7VNG9_9COLE</name>
<feature type="transmembrane region" description="Helical" evidence="1">
    <location>
        <begin position="207"/>
        <end position="227"/>
    </location>
</feature>
<dbReference type="InterPro" id="IPR031962">
    <property type="entry name" value="DUF4781"/>
</dbReference>
<evidence type="ECO:0000256" key="1">
    <source>
        <dbReference type="SAM" id="Phobius"/>
    </source>
</evidence>
<keyword evidence="1" id="KW-0472">Membrane</keyword>
<organism evidence="3 4">
    <name type="scientific">Pyrocoelia pectoralis</name>
    <dbReference type="NCBI Taxonomy" id="417401"/>
    <lineage>
        <taxon>Eukaryota</taxon>
        <taxon>Metazoa</taxon>
        <taxon>Ecdysozoa</taxon>
        <taxon>Arthropoda</taxon>
        <taxon>Hexapoda</taxon>
        <taxon>Insecta</taxon>
        <taxon>Pterygota</taxon>
        <taxon>Neoptera</taxon>
        <taxon>Endopterygota</taxon>
        <taxon>Coleoptera</taxon>
        <taxon>Polyphaga</taxon>
        <taxon>Elateriformia</taxon>
        <taxon>Elateroidea</taxon>
        <taxon>Lampyridae</taxon>
        <taxon>Lampyrinae</taxon>
        <taxon>Pyrocoelia</taxon>
    </lineage>
</organism>
<feature type="domain" description="DUF4781" evidence="2">
    <location>
        <begin position="103"/>
        <end position="402"/>
    </location>
</feature>
<accession>A0AAN7VNG9</accession>
<evidence type="ECO:0000313" key="3">
    <source>
        <dbReference type="EMBL" id="KAK5647773.1"/>
    </source>
</evidence>
<dbReference type="Proteomes" id="UP001329430">
    <property type="component" value="Chromosome 2"/>
</dbReference>
<keyword evidence="4" id="KW-1185">Reference proteome</keyword>
<dbReference type="AlphaFoldDB" id="A0AAN7VNG9"/>
<evidence type="ECO:0000259" key="2">
    <source>
        <dbReference type="Pfam" id="PF16013"/>
    </source>
</evidence>
<dbReference type="PANTHER" id="PTHR21115:SF0">
    <property type="entry name" value="GH06117P-RELATED"/>
    <property type="match status" value="1"/>
</dbReference>
<reference evidence="3 4" key="1">
    <citation type="journal article" date="2024" name="Insects">
        <title>An Improved Chromosome-Level Genome Assembly of the Firefly Pyrocoelia pectoralis.</title>
        <authorList>
            <person name="Fu X."/>
            <person name="Meyer-Rochow V.B."/>
            <person name="Ballantyne L."/>
            <person name="Zhu X."/>
        </authorList>
    </citation>
    <scope>NUCLEOTIDE SEQUENCE [LARGE SCALE GENOMIC DNA]</scope>
    <source>
        <strain evidence="3">XCY_ONT2</strain>
    </source>
</reference>
<feature type="transmembrane region" description="Helical" evidence="1">
    <location>
        <begin position="183"/>
        <end position="201"/>
    </location>
</feature>
<gene>
    <name evidence="3" type="ORF">RI129_002665</name>
</gene>